<name>A0A0F7SDJ6_9BASI</name>
<evidence type="ECO:0000313" key="2">
    <source>
        <dbReference type="EMBL" id="CDW99233.1"/>
    </source>
</evidence>
<evidence type="ECO:0000313" key="3">
    <source>
        <dbReference type="Proteomes" id="UP000242770"/>
    </source>
</evidence>
<dbReference type="Proteomes" id="UP000242770">
    <property type="component" value="Unassembled WGS sequence"/>
</dbReference>
<dbReference type="AlphaFoldDB" id="A0A0F7SDJ6"/>
<evidence type="ECO:0000256" key="1">
    <source>
        <dbReference type="SAM" id="Phobius"/>
    </source>
</evidence>
<organism evidence="2 3">
    <name type="scientific">Sporisorium scitamineum</name>
    <dbReference type="NCBI Taxonomy" id="49012"/>
    <lineage>
        <taxon>Eukaryota</taxon>
        <taxon>Fungi</taxon>
        <taxon>Dikarya</taxon>
        <taxon>Basidiomycota</taxon>
        <taxon>Ustilaginomycotina</taxon>
        <taxon>Ustilaginomycetes</taxon>
        <taxon>Ustilaginales</taxon>
        <taxon>Ustilaginaceae</taxon>
        <taxon>Sporisorium</taxon>
    </lineage>
</organism>
<reference evidence="3" key="1">
    <citation type="submission" date="2014-06" db="EMBL/GenBank/DDBJ databases">
        <authorList>
            <person name="Berkman P.J."/>
        </authorList>
    </citation>
    <scope>NUCLEOTIDE SEQUENCE [LARGE SCALE GENOMIC DNA]</scope>
</reference>
<dbReference type="EMBL" id="CCFA01004378">
    <property type="protein sequence ID" value="CDW99233.1"/>
    <property type="molecule type" value="Genomic_DNA"/>
</dbReference>
<accession>A0A0F7SDJ6</accession>
<feature type="transmembrane region" description="Helical" evidence="1">
    <location>
        <begin position="15"/>
        <end position="35"/>
    </location>
</feature>
<keyword evidence="3" id="KW-1185">Reference proteome</keyword>
<keyword evidence="1" id="KW-1133">Transmembrane helix</keyword>
<keyword evidence="1" id="KW-0472">Membrane</keyword>
<proteinExistence type="predicted"/>
<protein>
    <submittedName>
        <fullName evidence="2">Uncharacterized protein</fullName>
    </submittedName>
</protein>
<gene>
    <name evidence="2" type="primary">SSCI72560.1</name>
</gene>
<keyword evidence="1" id="KW-0812">Transmembrane</keyword>
<sequence length="36" mass="3780">MSTTTNAQTDTQASIFLSLLSFSILDLWSAVAAAGF</sequence>